<sequence>MAPTTVHLHHRREEESIGKPTHPDGLILEAWAQGFMVGALIVMACITVANMRKGVILHKLILTELILGTFHGTFIFPHPPAYGWYLSVTAIFLNTSWSLHNVIAWIKIKPFLTPKMSALFITTLALVQSYWVLEIYANFAYFNNINKLFLKTRPLEALFRDPWWIITCCSLLYNIHTQYGLSLRTIIRASPRFGLLLGAMLLSICFMIIDIAAVSGAFASTNLPDGLNPFWKLSFVFKCLTDTLVLDDFKTALDRLSRARKRQLSRGTVLSSSSGYPVGDDEDPVGGAGAAVHPSERVVFSGPWAGDGVGGGSGSGSGSFGKQQPPQQHQFPLESPPPARRHNDVHRKSSSSGVMGAASPRTGGWLDTGNASDANDNDNDLGPLGLSLGLGFGSSDATTMASSGKSASLGSSSDAHGWDLEARRTRTRSCGSEGRLL</sequence>
<comment type="caution">
    <text evidence="3">The sequence shown here is derived from an EMBL/GenBank/DDBJ whole genome shotgun (WGS) entry which is preliminary data.</text>
</comment>
<keyword evidence="2" id="KW-0812">Transmembrane</keyword>
<keyword evidence="4" id="KW-1185">Reference proteome</keyword>
<feature type="region of interest" description="Disordered" evidence="1">
    <location>
        <begin position="390"/>
        <end position="437"/>
    </location>
</feature>
<proteinExistence type="predicted"/>
<dbReference type="EMBL" id="JBBWRZ010000005">
    <property type="protein sequence ID" value="KAK8235769.1"/>
    <property type="molecule type" value="Genomic_DNA"/>
</dbReference>
<dbReference type="PANTHER" id="PTHR42029">
    <property type="entry name" value="AN04G07800"/>
    <property type="match status" value="1"/>
</dbReference>
<keyword evidence="2" id="KW-1133">Transmembrane helix</keyword>
<feature type="transmembrane region" description="Helical" evidence="2">
    <location>
        <begin position="118"/>
        <end position="142"/>
    </location>
</feature>
<name>A0ABR1YRH2_9PEZI</name>
<feature type="region of interest" description="Disordered" evidence="1">
    <location>
        <begin position="269"/>
        <end position="290"/>
    </location>
</feature>
<organism evidence="3 4">
    <name type="scientific">Phyllosticta capitalensis</name>
    <dbReference type="NCBI Taxonomy" id="121624"/>
    <lineage>
        <taxon>Eukaryota</taxon>
        <taxon>Fungi</taxon>
        <taxon>Dikarya</taxon>
        <taxon>Ascomycota</taxon>
        <taxon>Pezizomycotina</taxon>
        <taxon>Dothideomycetes</taxon>
        <taxon>Dothideomycetes incertae sedis</taxon>
        <taxon>Botryosphaeriales</taxon>
        <taxon>Phyllostictaceae</taxon>
        <taxon>Phyllosticta</taxon>
    </lineage>
</organism>
<feature type="transmembrane region" description="Helical" evidence="2">
    <location>
        <begin position="162"/>
        <end position="181"/>
    </location>
</feature>
<evidence type="ECO:0000313" key="4">
    <source>
        <dbReference type="Proteomes" id="UP001492380"/>
    </source>
</evidence>
<feature type="compositionally biased region" description="Basic residues" evidence="1">
    <location>
        <begin position="339"/>
        <end position="349"/>
    </location>
</feature>
<evidence type="ECO:0000313" key="3">
    <source>
        <dbReference type="EMBL" id="KAK8235769.1"/>
    </source>
</evidence>
<protein>
    <submittedName>
        <fullName evidence="3">Uncharacterized protein</fullName>
    </submittedName>
</protein>
<evidence type="ECO:0000256" key="1">
    <source>
        <dbReference type="SAM" id="MobiDB-lite"/>
    </source>
</evidence>
<feature type="compositionally biased region" description="Gly residues" evidence="1">
    <location>
        <begin position="305"/>
        <end position="319"/>
    </location>
</feature>
<feature type="region of interest" description="Disordered" evidence="1">
    <location>
        <begin position="302"/>
        <end position="378"/>
    </location>
</feature>
<feature type="compositionally biased region" description="Low complexity" evidence="1">
    <location>
        <begin position="390"/>
        <end position="415"/>
    </location>
</feature>
<accession>A0ABR1YRH2</accession>
<feature type="transmembrane region" description="Helical" evidence="2">
    <location>
        <begin position="30"/>
        <end position="49"/>
    </location>
</feature>
<feature type="transmembrane region" description="Helical" evidence="2">
    <location>
        <begin position="193"/>
        <end position="219"/>
    </location>
</feature>
<keyword evidence="2" id="KW-0472">Membrane</keyword>
<feature type="transmembrane region" description="Helical" evidence="2">
    <location>
        <begin position="56"/>
        <end position="76"/>
    </location>
</feature>
<gene>
    <name evidence="3" type="ORF">HDK90DRAFT_255670</name>
</gene>
<dbReference type="Proteomes" id="UP001492380">
    <property type="component" value="Unassembled WGS sequence"/>
</dbReference>
<dbReference type="PANTHER" id="PTHR42029:SF3">
    <property type="entry name" value="AN04G07800"/>
    <property type="match status" value="1"/>
</dbReference>
<feature type="transmembrane region" description="Helical" evidence="2">
    <location>
        <begin position="82"/>
        <end position="106"/>
    </location>
</feature>
<feature type="region of interest" description="Disordered" evidence="1">
    <location>
        <begin position="1"/>
        <end position="20"/>
    </location>
</feature>
<reference evidence="3 4" key="1">
    <citation type="submission" date="2024-04" db="EMBL/GenBank/DDBJ databases">
        <title>Phyllosticta paracitricarpa is synonymous to the EU quarantine fungus P. citricarpa based on phylogenomic analyses.</title>
        <authorList>
            <consortium name="Lawrence Berkeley National Laboratory"/>
            <person name="Van Ingen-Buijs V.A."/>
            <person name="Van Westerhoven A.C."/>
            <person name="Haridas S."/>
            <person name="Skiadas P."/>
            <person name="Martin F."/>
            <person name="Groenewald J.Z."/>
            <person name="Crous P.W."/>
            <person name="Seidl M.F."/>
        </authorList>
    </citation>
    <scope>NUCLEOTIDE SEQUENCE [LARGE SCALE GENOMIC DNA]</scope>
    <source>
        <strain evidence="3 4">CBS 123374</strain>
    </source>
</reference>
<evidence type="ECO:0000256" key="2">
    <source>
        <dbReference type="SAM" id="Phobius"/>
    </source>
</evidence>